<reference evidence="1 2" key="1">
    <citation type="submission" date="2018-10" db="EMBL/GenBank/DDBJ databases">
        <title>Phylogenomics of Brevibacillus.</title>
        <authorList>
            <person name="Dunlap C."/>
        </authorList>
    </citation>
    <scope>NUCLEOTIDE SEQUENCE [LARGE SCALE GENOMIC DNA]</scope>
    <source>
        <strain evidence="1 2">JCM 15716</strain>
    </source>
</reference>
<dbReference type="AlphaFoldDB" id="A0A3M8CZA6"/>
<comment type="caution">
    <text evidence="1">The sequence shown here is derived from an EMBL/GenBank/DDBJ whole genome shotgun (WGS) entry which is preliminary data.</text>
</comment>
<dbReference type="EMBL" id="RHHQ01000023">
    <property type="protein sequence ID" value="RNB81166.1"/>
    <property type="molecule type" value="Genomic_DNA"/>
</dbReference>
<evidence type="ECO:0000313" key="1">
    <source>
        <dbReference type="EMBL" id="RNB81166.1"/>
    </source>
</evidence>
<accession>A0A3M8CZA6</accession>
<name>A0A3M8CZA6_9BACL</name>
<proteinExistence type="predicted"/>
<keyword evidence="2" id="KW-1185">Reference proteome</keyword>
<dbReference type="Proteomes" id="UP000271031">
    <property type="component" value="Unassembled WGS sequence"/>
</dbReference>
<organism evidence="1 2">
    <name type="scientific">Brevibacillus fluminis</name>
    <dbReference type="NCBI Taxonomy" id="511487"/>
    <lineage>
        <taxon>Bacteria</taxon>
        <taxon>Bacillati</taxon>
        <taxon>Bacillota</taxon>
        <taxon>Bacilli</taxon>
        <taxon>Bacillales</taxon>
        <taxon>Paenibacillaceae</taxon>
        <taxon>Brevibacillus</taxon>
    </lineage>
</organism>
<evidence type="ECO:0000313" key="2">
    <source>
        <dbReference type="Proteomes" id="UP000271031"/>
    </source>
</evidence>
<sequence>MLFSGAFMENMDHLIQRAEGILTSIRQFSPEMWRFDDEGSASKSSVIIHESVYMKRSLGHFYRSLWMGSLADKWMVWWIGPAYKMGT</sequence>
<gene>
    <name evidence="1" type="ORF">EDM56_25935</name>
</gene>
<protein>
    <submittedName>
        <fullName evidence="1">Uncharacterized protein</fullName>
    </submittedName>
</protein>